<proteinExistence type="predicted"/>
<sequence>CLAALSALGRVQQAVRQGSLQAHKVPLPVWAQRAVPHRAGSSRRGSGLRDVSAALRLGADAAQLHWLSLGVCI</sequence>
<dbReference type="AlphaFoldDB" id="A0A6A0A880"/>
<feature type="non-terminal residue" evidence="1">
    <location>
        <position position="73"/>
    </location>
</feature>
<evidence type="ECO:0000313" key="1">
    <source>
        <dbReference type="EMBL" id="GFH28805.1"/>
    </source>
</evidence>
<dbReference type="EMBL" id="BLLF01004045">
    <property type="protein sequence ID" value="GFH28805.1"/>
    <property type="molecule type" value="Genomic_DNA"/>
</dbReference>
<comment type="caution">
    <text evidence="1">The sequence shown here is derived from an EMBL/GenBank/DDBJ whole genome shotgun (WGS) entry which is preliminary data.</text>
</comment>
<keyword evidence="2" id="KW-1185">Reference proteome</keyword>
<organism evidence="1 2">
    <name type="scientific">Haematococcus lacustris</name>
    <name type="common">Green alga</name>
    <name type="synonym">Haematococcus pluvialis</name>
    <dbReference type="NCBI Taxonomy" id="44745"/>
    <lineage>
        <taxon>Eukaryota</taxon>
        <taxon>Viridiplantae</taxon>
        <taxon>Chlorophyta</taxon>
        <taxon>core chlorophytes</taxon>
        <taxon>Chlorophyceae</taxon>
        <taxon>CS clade</taxon>
        <taxon>Chlamydomonadales</taxon>
        <taxon>Haematococcaceae</taxon>
        <taxon>Haematococcus</taxon>
    </lineage>
</organism>
<reference evidence="1 2" key="1">
    <citation type="submission" date="2020-02" db="EMBL/GenBank/DDBJ databases">
        <title>Draft genome sequence of Haematococcus lacustris strain NIES-144.</title>
        <authorList>
            <person name="Morimoto D."/>
            <person name="Nakagawa S."/>
            <person name="Yoshida T."/>
            <person name="Sawayama S."/>
        </authorList>
    </citation>
    <scope>NUCLEOTIDE SEQUENCE [LARGE SCALE GENOMIC DNA]</scope>
    <source>
        <strain evidence="1 2">NIES-144</strain>
    </source>
</reference>
<gene>
    <name evidence="1" type="ORF">HaLaN_27356</name>
</gene>
<evidence type="ECO:0000313" key="2">
    <source>
        <dbReference type="Proteomes" id="UP000485058"/>
    </source>
</evidence>
<name>A0A6A0A880_HAELA</name>
<accession>A0A6A0A880</accession>
<protein>
    <submittedName>
        <fullName evidence="1">Uncharacterized protein</fullName>
    </submittedName>
</protein>
<dbReference type="Proteomes" id="UP000485058">
    <property type="component" value="Unassembled WGS sequence"/>
</dbReference>
<feature type="non-terminal residue" evidence="1">
    <location>
        <position position="1"/>
    </location>
</feature>